<proteinExistence type="inferred from homology"/>
<dbReference type="InterPro" id="IPR023561">
    <property type="entry name" value="Carbonic_anhydrase_a-class"/>
</dbReference>
<dbReference type="PANTHER" id="PTHR18952">
    <property type="entry name" value="CARBONIC ANHYDRASE"/>
    <property type="match status" value="1"/>
</dbReference>
<evidence type="ECO:0000256" key="7">
    <source>
        <dbReference type="SAM" id="MobiDB-lite"/>
    </source>
</evidence>
<accession>B8C025</accession>
<evidence type="ECO:0000256" key="8">
    <source>
        <dbReference type="SAM" id="SignalP"/>
    </source>
</evidence>
<keyword evidence="11" id="KW-1185">Reference proteome</keyword>
<dbReference type="GO" id="GO:0008270">
    <property type="term" value="F:zinc ion binding"/>
    <property type="evidence" value="ECO:0007669"/>
    <property type="project" value="InterPro"/>
</dbReference>
<evidence type="ECO:0000256" key="2">
    <source>
        <dbReference type="ARBA" id="ARBA00012925"/>
    </source>
</evidence>
<evidence type="ECO:0000313" key="10">
    <source>
        <dbReference type="EMBL" id="EED92989.1"/>
    </source>
</evidence>
<dbReference type="GeneID" id="7451924"/>
<feature type="signal peptide" evidence="8">
    <location>
        <begin position="1"/>
        <end position="31"/>
    </location>
</feature>
<dbReference type="InParanoid" id="B8C025"/>
<dbReference type="HOGENOM" id="CLU_503017_0_0_1"/>
<evidence type="ECO:0000256" key="6">
    <source>
        <dbReference type="ARBA" id="ARBA00048348"/>
    </source>
</evidence>
<dbReference type="EMBL" id="CM000641">
    <property type="protein sequence ID" value="EED92989.1"/>
    <property type="molecule type" value="Genomic_DNA"/>
</dbReference>
<evidence type="ECO:0000313" key="11">
    <source>
        <dbReference type="Proteomes" id="UP000001449"/>
    </source>
</evidence>
<dbReference type="OMA" id="DINIARC"/>
<dbReference type="PANTHER" id="PTHR18952:SF265">
    <property type="entry name" value="CARBONIC ANHYDRASE"/>
    <property type="match status" value="1"/>
</dbReference>
<dbReference type="KEGG" id="tps:THAPSDRAFT_22391"/>
<keyword evidence="8" id="KW-0732">Signal</keyword>
<comment type="similarity">
    <text evidence="1">Belongs to the alpha-carbonic anhydrase family.</text>
</comment>
<comment type="catalytic activity">
    <reaction evidence="6">
        <text>hydrogencarbonate + H(+) = CO2 + H2O</text>
        <dbReference type="Rhea" id="RHEA:10748"/>
        <dbReference type="ChEBI" id="CHEBI:15377"/>
        <dbReference type="ChEBI" id="CHEBI:15378"/>
        <dbReference type="ChEBI" id="CHEBI:16526"/>
        <dbReference type="ChEBI" id="CHEBI:17544"/>
        <dbReference type="EC" id="4.2.1.1"/>
    </reaction>
</comment>
<protein>
    <recommendedName>
        <fullName evidence="2">carbonic anhydrase</fullName>
        <ecNumber evidence="2">4.2.1.1</ecNumber>
    </recommendedName>
</protein>
<reference evidence="10 11" key="1">
    <citation type="journal article" date="2004" name="Science">
        <title>The genome of the diatom Thalassiosira pseudonana: ecology, evolution, and metabolism.</title>
        <authorList>
            <person name="Armbrust E.V."/>
            <person name="Berges J.A."/>
            <person name="Bowler C."/>
            <person name="Green B.R."/>
            <person name="Martinez D."/>
            <person name="Putnam N.H."/>
            <person name="Zhou S."/>
            <person name="Allen A.E."/>
            <person name="Apt K.E."/>
            <person name="Bechner M."/>
            <person name="Brzezinski M.A."/>
            <person name="Chaal B.K."/>
            <person name="Chiovitti A."/>
            <person name="Davis A.K."/>
            <person name="Demarest M.S."/>
            <person name="Detter J.C."/>
            <person name="Glavina T."/>
            <person name="Goodstein D."/>
            <person name="Hadi M.Z."/>
            <person name="Hellsten U."/>
            <person name="Hildebrand M."/>
            <person name="Jenkins B.D."/>
            <person name="Jurka J."/>
            <person name="Kapitonov V.V."/>
            <person name="Kroger N."/>
            <person name="Lau W.W."/>
            <person name="Lane T.W."/>
            <person name="Larimer F.W."/>
            <person name="Lippmeier J.C."/>
            <person name="Lucas S."/>
            <person name="Medina M."/>
            <person name="Montsant A."/>
            <person name="Obornik M."/>
            <person name="Parker M.S."/>
            <person name="Palenik B."/>
            <person name="Pazour G.J."/>
            <person name="Richardson P.M."/>
            <person name="Rynearson T.A."/>
            <person name="Saito M.A."/>
            <person name="Schwartz D.C."/>
            <person name="Thamatrakoln K."/>
            <person name="Valentin K."/>
            <person name="Vardi A."/>
            <person name="Wilkerson F.P."/>
            <person name="Rokhsar D.S."/>
        </authorList>
    </citation>
    <scope>NUCLEOTIDE SEQUENCE [LARGE SCALE GENOMIC DNA]</scope>
    <source>
        <strain evidence="10 11">CCMP1335</strain>
    </source>
</reference>
<feature type="domain" description="Alpha-carbonic anhydrase" evidence="9">
    <location>
        <begin position="163"/>
        <end position="495"/>
    </location>
</feature>
<dbReference type="Gene3D" id="3.10.200.10">
    <property type="entry name" value="Alpha carbonic anhydrase"/>
    <property type="match status" value="1"/>
</dbReference>
<name>B8C025_THAPS</name>
<feature type="region of interest" description="Disordered" evidence="7">
    <location>
        <begin position="108"/>
        <end position="160"/>
    </location>
</feature>
<dbReference type="AlphaFoldDB" id="B8C025"/>
<keyword evidence="3" id="KW-0479">Metal-binding</keyword>
<keyword evidence="5" id="KW-0456">Lyase</keyword>
<dbReference type="Pfam" id="PF00194">
    <property type="entry name" value="Carb_anhydrase"/>
    <property type="match status" value="1"/>
</dbReference>
<organism evidence="10 11">
    <name type="scientific">Thalassiosira pseudonana</name>
    <name type="common">Marine diatom</name>
    <name type="synonym">Cyclotella nana</name>
    <dbReference type="NCBI Taxonomy" id="35128"/>
    <lineage>
        <taxon>Eukaryota</taxon>
        <taxon>Sar</taxon>
        <taxon>Stramenopiles</taxon>
        <taxon>Ochrophyta</taxon>
        <taxon>Bacillariophyta</taxon>
        <taxon>Coscinodiscophyceae</taxon>
        <taxon>Thalassiosirophycidae</taxon>
        <taxon>Thalassiosirales</taxon>
        <taxon>Thalassiosiraceae</taxon>
        <taxon>Thalassiosira</taxon>
    </lineage>
</organism>
<evidence type="ECO:0000256" key="5">
    <source>
        <dbReference type="ARBA" id="ARBA00023239"/>
    </source>
</evidence>
<dbReference type="RefSeq" id="XP_002289452.1">
    <property type="nucleotide sequence ID" value="XM_002289416.1"/>
</dbReference>
<keyword evidence="4" id="KW-0862">Zinc</keyword>
<dbReference type="PaxDb" id="35128-Thaps22391"/>
<dbReference type="STRING" id="35128.B8C025"/>
<sequence>MILLQPMTKRMSTSSHLVILVVLLRLQSSNSRSWLDCINTSKLENDGMPRVGKRHNATTSSLSSDAAITIAQMSGNIGTSTTSEDTEIVIHGATTTLFEEVDPFRVTDSPSTVPSYSSSPPTLSPSASPTITPLPTTEKPTRLPTLPPTFQTGKNEPLNPKPGYFNYDMNSDYGPHRWKRVDVEDDFFHTFDLKAEDTNNCGSGDHQSPIDVCTKPRGNCKETHEMRPKSGDYKMDGELITKQILPSKLRLVMAPRTGDEPDPPQVDFSSNGRGIIDMTNIDFKFPSEHTVCGSKFDGEMQYYMYHPGRERFVAVSFFLEASPTNPTNEHLQEVIDAFRTVFIKDKSLCAEKQRLENYAQGFVSPANRKLHGEENKTLDSIEDDGELWNTTTIESNEDREYQRRLALKWHPFHPDIQKTIHFWGYHGSFTEPPCTDDIVDWKIMDVPTPISTKQLAQLKQLLFNHVDKNCERTSVHNSDGSVARPTQETSKYYKCTRDDYVSDEERGVCGDLGCINPFGEGLNPYYPPIVDVTGPPTRAPST</sequence>
<evidence type="ECO:0000256" key="1">
    <source>
        <dbReference type="ARBA" id="ARBA00010718"/>
    </source>
</evidence>
<dbReference type="PROSITE" id="PS51144">
    <property type="entry name" value="ALPHA_CA_2"/>
    <property type="match status" value="1"/>
</dbReference>
<dbReference type="InterPro" id="IPR036398">
    <property type="entry name" value="CA_dom_sf"/>
</dbReference>
<evidence type="ECO:0000256" key="4">
    <source>
        <dbReference type="ARBA" id="ARBA00022833"/>
    </source>
</evidence>
<dbReference type="SUPFAM" id="SSF51069">
    <property type="entry name" value="Carbonic anhydrase"/>
    <property type="match status" value="1"/>
</dbReference>
<dbReference type="GO" id="GO:0004089">
    <property type="term" value="F:carbonate dehydratase activity"/>
    <property type="evidence" value="ECO:0007669"/>
    <property type="project" value="UniProtKB-EC"/>
</dbReference>
<reference evidence="10 11" key="2">
    <citation type="journal article" date="2008" name="Nature">
        <title>The Phaeodactylum genome reveals the evolutionary history of diatom genomes.</title>
        <authorList>
            <person name="Bowler C."/>
            <person name="Allen A.E."/>
            <person name="Badger J.H."/>
            <person name="Grimwood J."/>
            <person name="Jabbari K."/>
            <person name="Kuo A."/>
            <person name="Maheswari U."/>
            <person name="Martens C."/>
            <person name="Maumus F."/>
            <person name="Otillar R.P."/>
            <person name="Rayko E."/>
            <person name="Salamov A."/>
            <person name="Vandepoele K."/>
            <person name="Beszteri B."/>
            <person name="Gruber A."/>
            <person name="Heijde M."/>
            <person name="Katinka M."/>
            <person name="Mock T."/>
            <person name="Valentin K."/>
            <person name="Verret F."/>
            <person name="Berges J.A."/>
            <person name="Brownlee C."/>
            <person name="Cadoret J.P."/>
            <person name="Chiovitti A."/>
            <person name="Choi C.J."/>
            <person name="Coesel S."/>
            <person name="De Martino A."/>
            <person name="Detter J.C."/>
            <person name="Durkin C."/>
            <person name="Falciatore A."/>
            <person name="Fournet J."/>
            <person name="Haruta M."/>
            <person name="Huysman M.J."/>
            <person name="Jenkins B.D."/>
            <person name="Jiroutova K."/>
            <person name="Jorgensen R.E."/>
            <person name="Joubert Y."/>
            <person name="Kaplan A."/>
            <person name="Kroger N."/>
            <person name="Kroth P.G."/>
            <person name="La Roche J."/>
            <person name="Lindquist E."/>
            <person name="Lommer M."/>
            <person name="Martin-Jezequel V."/>
            <person name="Lopez P.J."/>
            <person name="Lucas S."/>
            <person name="Mangogna M."/>
            <person name="McGinnis K."/>
            <person name="Medlin L.K."/>
            <person name="Montsant A."/>
            <person name="Oudot-Le Secq M.P."/>
            <person name="Napoli C."/>
            <person name="Obornik M."/>
            <person name="Parker M.S."/>
            <person name="Petit J.L."/>
            <person name="Porcel B.M."/>
            <person name="Poulsen N."/>
            <person name="Robison M."/>
            <person name="Rychlewski L."/>
            <person name="Rynearson T.A."/>
            <person name="Schmutz J."/>
            <person name="Shapiro H."/>
            <person name="Siaut M."/>
            <person name="Stanley M."/>
            <person name="Sussman M.R."/>
            <person name="Taylor A.R."/>
            <person name="Vardi A."/>
            <person name="von Dassow P."/>
            <person name="Vyverman W."/>
            <person name="Willis A."/>
            <person name="Wyrwicz L.S."/>
            <person name="Rokhsar D.S."/>
            <person name="Weissenbach J."/>
            <person name="Armbrust E.V."/>
            <person name="Green B.R."/>
            <person name="Van de Peer Y."/>
            <person name="Grigoriev I.V."/>
        </authorList>
    </citation>
    <scope>NUCLEOTIDE SEQUENCE [LARGE SCALE GENOMIC DNA]</scope>
    <source>
        <strain evidence="10 11">CCMP1335</strain>
    </source>
</reference>
<dbReference type="InterPro" id="IPR001148">
    <property type="entry name" value="CA_dom"/>
</dbReference>
<evidence type="ECO:0000259" key="9">
    <source>
        <dbReference type="PROSITE" id="PS51144"/>
    </source>
</evidence>
<feature type="compositionally biased region" description="Low complexity" evidence="7">
    <location>
        <begin position="108"/>
        <end position="137"/>
    </location>
</feature>
<dbReference type="EC" id="4.2.1.1" evidence="2"/>
<dbReference type="Proteomes" id="UP000001449">
    <property type="component" value="Chromosome 4"/>
</dbReference>
<evidence type="ECO:0000256" key="3">
    <source>
        <dbReference type="ARBA" id="ARBA00022723"/>
    </source>
</evidence>
<feature type="chain" id="PRO_5002868864" description="carbonic anhydrase" evidence="8">
    <location>
        <begin position="32"/>
        <end position="542"/>
    </location>
</feature>
<gene>
    <name evidence="10" type="ORF">THAPSDRAFT_22391</name>
</gene>
<dbReference type="eggNOG" id="ENOG502SPIY">
    <property type="taxonomic scope" value="Eukaryota"/>
</dbReference>